<evidence type="ECO:0000313" key="3">
    <source>
        <dbReference type="Proteomes" id="UP000247727"/>
    </source>
</evidence>
<dbReference type="EMBL" id="QJTK01000015">
    <property type="protein sequence ID" value="PYF07827.1"/>
    <property type="molecule type" value="Genomic_DNA"/>
</dbReference>
<sequence length="61" mass="7142">MNAFNPASKNAHRFSAEEVGPEKFDREEFKRRFEALSPEHKEEFLRYLRELAARAGSEARS</sequence>
<dbReference type="RefSeq" id="WP_110806740.1">
    <property type="nucleotide sequence ID" value="NZ_QJTK01000015.1"/>
</dbReference>
<evidence type="ECO:0000256" key="1">
    <source>
        <dbReference type="SAM" id="MobiDB-lite"/>
    </source>
</evidence>
<accession>A0A318TVF2</accession>
<keyword evidence="3" id="KW-1185">Reference proteome</keyword>
<gene>
    <name evidence="2" type="ORF">C8J30_11574</name>
</gene>
<dbReference type="Proteomes" id="UP000247727">
    <property type="component" value="Unassembled WGS sequence"/>
</dbReference>
<evidence type="ECO:0000313" key="2">
    <source>
        <dbReference type="EMBL" id="PYF07827.1"/>
    </source>
</evidence>
<feature type="region of interest" description="Disordered" evidence="1">
    <location>
        <begin position="1"/>
        <end position="22"/>
    </location>
</feature>
<comment type="caution">
    <text evidence="2">The sequence shown here is derived from an EMBL/GenBank/DDBJ whole genome shotgun (WGS) entry which is preliminary data.</text>
</comment>
<dbReference type="AlphaFoldDB" id="A0A318TVF2"/>
<protein>
    <submittedName>
        <fullName evidence="2">Uncharacterized protein</fullName>
    </submittedName>
</protein>
<organism evidence="2 3">
    <name type="scientific">Rhodobacter viridis</name>
    <dbReference type="NCBI Taxonomy" id="1054202"/>
    <lineage>
        <taxon>Bacteria</taxon>
        <taxon>Pseudomonadati</taxon>
        <taxon>Pseudomonadota</taxon>
        <taxon>Alphaproteobacteria</taxon>
        <taxon>Rhodobacterales</taxon>
        <taxon>Rhodobacter group</taxon>
        <taxon>Rhodobacter</taxon>
    </lineage>
</organism>
<reference evidence="2 3" key="1">
    <citation type="submission" date="2018-06" db="EMBL/GenBank/DDBJ databases">
        <title>Genomic Encyclopedia of Type Strains, Phase III (KMG-III): the genomes of soil and plant-associated and newly described type strains.</title>
        <authorList>
            <person name="Whitman W."/>
        </authorList>
    </citation>
    <scope>NUCLEOTIDE SEQUENCE [LARGE SCALE GENOMIC DNA]</scope>
    <source>
        <strain evidence="2 3">JA737</strain>
    </source>
</reference>
<proteinExistence type="predicted"/>
<name>A0A318TVF2_9RHOB</name>